<dbReference type="Pfam" id="PF13701">
    <property type="entry name" value="DDE_Tnp_1_4"/>
    <property type="match status" value="1"/>
</dbReference>
<evidence type="ECO:0000313" key="2">
    <source>
        <dbReference type="EMBL" id="SFL23171.1"/>
    </source>
</evidence>
<reference evidence="2 3" key="1">
    <citation type="submission" date="2016-10" db="EMBL/GenBank/DDBJ databases">
        <authorList>
            <person name="Varghese N."/>
            <person name="Submissions S."/>
        </authorList>
    </citation>
    <scope>NUCLEOTIDE SEQUENCE [LARGE SCALE GENOMIC DNA]</scope>
    <source>
        <strain evidence="2 3">DSM 21822</strain>
    </source>
</reference>
<protein>
    <submittedName>
        <fullName evidence="2">Transposase DDE domain group 1</fullName>
    </submittedName>
</protein>
<accession>A0A1I4G2E0</accession>
<keyword evidence="3" id="KW-1185">Reference proteome</keyword>
<dbReference type="EMBL" id="FOSL01000069">
    <property type="protein sequence ID" value="SFL23171.1"/>
    <property type="molecule type" value="Genomic_DNA"/>
</dbReference>
<dbReference type="InterPro" id="IPR025668">
    <property type="entry name" value="Tnp_DDE_dom"/>
</dbReference>
<evidence type="ECO:0000313" key="3">
    <source>
        <dbReference type="Proteomes" id="UP000323300"/>
    </source>
</evidence>
<proteinExistence type="predicted"/>
<dbReference type="AlphaFoldDB" id="A0A1I4G2E0"/>
<evidence type="ECO:0000259" key="1">
    <source>
        <dbReference type="Pfam" id="PF13701"/>
    </source>
</evidence>
<dbReference type="OrthoDB" id="476248at2"/>
<gene>
    <name evidence="2" type="ORF">SAMN04488498_1694</name>
</gene>
<organism evidence="2 3">
    <name type="scientific">Neomesorhizobium albiziae</name>
    <dbReference type="NCBI Taxonomy" id="335020"/>
    <lineage>
        <taxon>Bacteria</taxon>
        <taxon>Pseudomonadati</taxon>
        <taxon>Pseudomonadota</taxon>
        <taxon>Alphaproteobacteria</taxon>
        <taxon>Hyphomicrobiales</taxon>
        <taxon>Phyllobacteriaceae</taxon>
        <taxon>Neomesorhizobium</taxon>
    </lineage>
</organism>
<name>A0A1I4G2E0_9HYPH</name>
<sequence>MPRGSWFDGWRKNRGHGASCCTSTTSSLIGGHSRIDSGLSPLHDPSLLALRELDDALGLIELSGAALAGTLTAQNSRHMLIPQLRQSVFKRLAGYQGVNDADRLAHDPALLDRGGRAVTHNAASTSQMVRPRG</sequence>
<feature type="domain" description="Transposase DDE" evidence="1">
    <location>
        <begin position="47"/>
        <end position="130"/>
    </location>
</feature>
<dbReference type="Proteomes" id="UP000323300">
    <property type="component" value="Unassembled WGS sequence"/>
</dbReference>